<evidence type="ECO:0000313" key="1">
    <source>
        <dbReference type="EMBL" id="KZS00255.1"/>
    </source>
</evidence>
<dbReference type="Proteomes" id="UP000076858">
    <property type="component" value="Unassembled WGS sequence"/>
</dbReference>
<keyword evidence="2" id="KW-1185">Reference proteome</keyword>
<proteinExistence type="predicted"/>
<reference evidence="1 2" key="1">
    <citation type="submission" date="2016-03" db="EMBL/GenBank/DDBJ databases">
        <title>EvidentialGene: Evidence-directed Construction of Genes on Genomes.</title>
        <authorList>
            <person name="Gilbert D.G."/>
            <person name="Choi J.-H."/>
            <person name="Mockaitis K."/>
            <person name="Colbourne J."/>
            <person name="Pfrender M."/>
        </authorList>
    </citation>
    <scope>NUCLEOTIDE SEQUENCE [LARGE SCALE GENOMIC DNA]</scope>
    <source>
        <strain evidence="1 2">Xinb3</strain>
        <tissue evidence="1">Complete organism</tissue>
    </source>
</reference>
<protein>
    <submittedName>
        <fullName evidence="1">Uncharacterized protein</fullName>
    </submittedName>
</protein>
<evidence type="ECO:0000313" key="2">
    <source>
        <dbReference type="Proteomes" id="UP000076858"/>
    </source>
</evidence>
<comment type="caution">
    <text evidence="1">The sequence shown here is derived from an EMBL/GenBank/DDBJ whole genome shotgun (WGS) entry which is preliminary data.</text>
</comment>
<name>A0A164HHL2_9CRUS</name>
<feature type="non-terminal residue" evidence="1">
    <location>
        <position position="1"/>
    </location>
</feature>
<dbReference type="AlphaFoldDB" id="A0A164HHL2"/>
<dbReference type="EMBL" id="LRGB01011057">
    <property type="protein sequence ID" value="KZS00255.1"/>
    <property type="molecule type" value="Genomic_DNA"/>
</dbReference>
<gene>
    <name evidence="1" type="ORF">APZ42_003526</name>
</gene>
<accession>A0A164HHL2</accession>
<sequence>ELNPQATTIDTSEIIYPTLAQLESRPKTQEVDIDKQLLAETVTRDTVYQICGYLLYTRRRLLKCLECLPTLQTKEELLPADFYHHCLTDIRSKGGLKYCTPNMFQFFHAVENNVKNRKEETGS</sequence>
<organism evidence="1 2">
    <name type="scientific">Daphnia magna</name>
    <dbReference type="NCBI Taxonomy" id="35525"/>
    <lineage>
        <taxon>Eukaryota</taxon>
        <taxon>Metazoa</taxon>
        <taxon>Ecdysozoa</taxon>
        <taxon>Arthropoda</taxon>
        <taxon>Crustacea</taxon>
        <taxon>Branchiopoda</taxon>
        <taxon>Diplostraca</taxon>
        <taxon>Cladocera</taxon>
        <taxon>Anomopoda</taxon>
        <taxon>Daphniidae</taxon>
        <taxon>Daphnia</taxon>
    </lineage>
</organism>